<dbReference type="PANTHER" id="PTHR34218:SF3">
    <property type="entry name" value="ACYL-HOMOSERINE LACTONE ACYLASE PVDQ"/>
    <property type="match status" value="1"/>
</dbReference>
<dbReference type="InterPro" id="IPR043146">
    <property type="entry name" value="Penicillin_amidase_N_B-knob"/>
</dbReference>
<reference evidence="2" key="1">
    <citation type="submission" date="2013-08" db="EMBL/GenBank/DDBJ databases">
        <authorList>
            <person name="Mendez C."/>
            <person name="Richter M."/>
            <person name="Ferrer M."/>
            <person name="Sanchez J."/>
        </authorList>
    </citation>
    <scope>NUCLEOTIDE SEQUENCE</scope>
</reference>
<dbReference type="InterPro" id="IPR002692">
    <property type="entry name" value="S45"/>
</dbReference>
<accession>T0Y7Q6</accession>
<organism evidence="2">
    <name type="scientific">mine drainage metagenome</name>
    <dbReference type="NCBI Taxonomy" id="410659"/>
    <lineage>
        <taxon>unclassified sequences</taxon>
        <taxon>metagenomes</taxon>
        <taxon>ecological metagenomes</taxon>
    </lineage>
</organism>
<dbReference type="Gene3D" id="1.10.1400.10">
    <property type="match status" value="1"/>
</dbReference>
<proteinExistence type="predicted"/>
<dbReference type="GO" id="GO:0016787">
    <property type="term" value="F:hydrolase activity"/>
    <property type="evidence" value="ECO:0007669"/>
    <property type="project" value="UniProtKB-KW"/>
</dbReference>
<dbReference type="Pfam" id="PF01804">
    <property type="entry name" value="Penicil_amidase"/>
    <property type="match status" value="1"/>
</dbReference>
<protein>
    <submittedName>
        <fullName evidence="2">Peptidase S45 penicillin amidase</fullName>
        <ecNumber evidence="2">3.5.1.-</ecNumber>
    </submittedName>
</protein>
<name>T0Y7Q6_9ZZZZ</name>
<dbReference type="GO" id="GO:0017000">
    <property type="term" value="P:antibiotic biosynthetic process"/>
    <property type="evidence" value="ECO:0007669"/>
    <property type="project" value="InterPro"/>
</dbReference>
<dbReference type="EC" id="3.5.1.-" evidence="2"/>
<dbReference type="EMBL" id="AUZY01012752">
    <property type="protein sequence ID" value="EQD27887.1"/>
    <property type="molecule type" value="Genomic_DNA"/>
</dbReference>
<keyword evidence="2" id="KW-0378">Hydrolase</keyword>
<comment type="caution">
    <text evidence="2">The sequence shown here is derived from an EMBL/GenBank/DDBJ whole genome shotgun (WGS) entry which is preliminary data.</text>
</comment>
<dbReference type="InterPro" id="IPR043147">
    <property type="entry name" value="Penicillin_amidase_A-knob"/>
</dbReference>
<dbReference type="Gene3D" id="3.60.20.10">
    <property type="entry name" value="Glutamine Phosphoribosylpyrophosphate, subunit 1, domain 1"/>
    <property type="match status" value="1"/>
</dbReference>
<reference evidence="2" key="2">
    <citation type="journal article" date="2014" name="ISME J.">
        <title>Microbial stratification in low pH oxic and suboxic macroscopic growths along an acid mine drainage.</title>
        <authorList>
            <person name="Mendez-Garcia C."/>
            <person name="Mesa V."/>
            <person name="Sprenger R.R."/>
            <person name="Richter M."/>
            <person name="Diez M.S."/>
            <person name="Solano J."/>
            <person name="Bargiela R."/>
            <person name="Golyshina O.V."/>
            <person name="Manteca A."/>
            <person name="Ramos J.L."/>
            <person name="Gallego J.R."/>
            <person name="Llorente I."/>
            <person name="Martins Dos Santos V.A."/>
            <person name="Jensen O.N."/>
            <person name="Pelaez A.I."/>
            <person name="Sanchez J."/>
            <person name="Ferrer M."/>
        </authorList>
    </citation>
    <scope>NUCLEOTIDE SEQUENCE</scope>
</reference>
<evidence type="ECO:0000313" key="2">
    <source>
        <dbReference type="EMBL" id="EQD27887.1"/>
    </source>
</evidence>
<evidence type="ECO:0000256" key="1">
    <source>
        <dbReference type="ARBA" id="ARBA00022729"/>
    </source>
</evidence>
<dbReference type="PANTHER" id="PTHR34218">
    <property type="entry name" value="PEPTIDASE S45 PENICILLIN AMIDASE"/>
    <property type="match status" value="1"/>
</dbReference>
<gene>
    <name evidence="2" type="ORF">B1B_18992</name>
</gene>
<feature type="non-terminal residue" evidence="2">
    <location>
        <position position="512"/>
    </location>
</feature>
<sequence>MGGPVLGFSLPAIWFQVQLVAPGIDAYRVVLPGDPAIVIGFNNNIAWTLTDTQSISDGTFFFVQQVSNGQYYWNSTEHPVITHSINGVDVNYTNLGSIMVQNGSLALVMDWMGNMFSNDLGALLNLMTSSNWNEFRDALSIWKAPYQNFAFANRTMIADISPAYYPIFSGKVYNPGAIMPGNGSEYITGSIPYSMVPQVVNPSQGFIVSSNQRQVGPAYPYWYGNTLSFSDGFRAMMEVNYLENHTGISVKQLSAFQQQNYTDYSAQLAVPRIIGYISGSTNATLERASSIFSGWNYSMETGSTAATLWFFTYEYLFKDVFLPYLDSIGWLHGENKTLGTPSGMSGSLPNTTGYASLDVDLVNYLVNHVSAPFGSDASPTMKGLVDQAVNQAMNYLLSMYPSGNFTWGKFYGFGFPNLFGLSSFNVGPISKGGDFNTPNDASGVGPDNYPTGGQSWVMVVNLSNVSRSIGVYPGGQSEDPASSQYSNYVMDWINGNYLPLTFAEKASDIHAS</sequence>
<dbReference type="InterPro" id="IPR029055">
    <property type="entry name" value="Ntn_hydrolases_N"/>
</dbReference>
<dbReference type="SUPFAM" id="SSF56235">
    <property type="entry name" value="N-terminal nucleophile aminohydrolases (Ntn hydrolases)"/>
    <property type="match status" value="1"/>
</dbReference>
<dbReference type="AlphaFoldDB" id="T0Y7Q6"/>
<dbReference type="Gene3D" id="2.30.120.10">
    <property type="match status" value="1"/>
</dbReference>
<keyword evidence="1" id="KW-0732">Signal</keyword>